<feature type="transmembrane region" description="Helical" evidence="1">
    <location>
        <begin position="12"/>
        <end position="33"/>
    </location>
</feature>
<dbReference type="InterPro" id="IPR007890">
    <property type="entry name" value="CHASE2"/>
</dbReference>
<evidence type="ECO:0000259" key="2">
    <source>
        <dbReference type="SMART" id="SM01080"/>
    </source>
</evidence>
<feature type="transmembrane region" description="Helical" evidence="1">
    <location>
        <begin position="278"/>
        <end position="297"/>
    </location>
</feature>
<evidence type="ECO:0000313" key="3">
    <source>
        <dbReference type="EMBL" id="GAA3902411.1"/>
    </source>
</evidence>
<feature type="transmembrane region" description="Helical" evidence="1">
    <location>
        <begin position="252"/>
        <end position="271"/>
    </location>
</feature>
<keyword evidence="4" id="KW-1185">Reference proteome</keyword>
<dbReference type="RefSeq" id="WP_344703156.1">
    <property type="nucleotide sequence ID" value="NZ_BAAAZT010000047.1"/>
</dbReference>
<protein>
    <recommendedName>
        <fullName evidence="2">CHASE2 domain-containing protein</fullName>
    </recommendedName>
</protein>
<evidence type="ECO:0000313" key="4">
    <source>
        <dbReference type="Proteomes" id="UP001500133"/>
    </source>
</evidence>
<evidence type="ECO:0000256" key="1">
    <source>
        <dbReference type="SAM" id="Phobius"/>
    </source>
</evidence>
<proteinExistence type="predicted"/>
<feature type="domain" description="CHASE2" evidence="2">
    <location>
        <begin position="33"/>
        <end position="270"/>
    </location>
</feature>
<sequence length="580" mass="65702">MILAPLHRWRLAGPGIALISLVGIWLASTLGVFQLPDAWVQGQYHRLTPVGRPTPRVVLVEADFEQRRQPAWRALVERLERLDPAGIGFLHPPATLSETQRARLRESGVIVGQTTAQTSSTGSVLTLPPAQSLSRMSVHVPRIVENGERYVTTEAALASRALEARAAEDAFLIDFRPGMNYLPVLQTERVLRGDITRDLVANRAVLIGRRMDPTNPTLFTPLPQEARVSRLMYAGYTVDTLMRGRPLQRTAWWQNILLSLTVLGVSVLLYFRLGVRHSLGVCIGGGLLLLVAGWLSLHFVSRVFPVIELIAYHLLLWYLLSRREQRHESATVHTLLRASSGRLHDRLLPSDFNASQDPWGQIILLTTQILHLDRIILLERRGSAKHLREIKAYRCSIEDIDERRRDFERTPYSTALEEGGPIILSKTFLKNPMPGGRQFLVPLEFNGQLLGFLSGEVDEPTLDSNPLFFSLLRDISNQIGELVYQRQRWQLFQQRKKSRWQRLMRLDAVESEYEALGETLQVFSRRLALLENVFSLLHTSTILYDLFGQVIQVNRKMEALVTRSGLSVFTMTAADVLVKS</sequence>
<keyword evidence="1" id="KW-0472">Membrane</keyword>
<dbReference type="SMART" id="SM01080">
    <property type="entry name" value="CHASE2"/>
    <property type="match status" value="1"/>
</dbReference>
<name>A0ABP7LK06_9GAMM</name>
<dbReference type="EMBL" id="BAAAZT010000047">
    <property type="protein sequence ID" value="GAA3902411.1"/>
    <property type="molecule type" value="Genomic_DNA"/>
</dbReference>
<organism evidence="3 4">
    <name type="scientific">Halomonas cibimaris</name>
    <dbReference type="NCBI Taxonomy" id="657012"/>
    <lineage>
        <taxon>Bacteria</taxon>
        <taxon>Pseudomonadati</taxon>
        <taxon>Pseudomonadota</taxon>
        <taxon>Gammaproteobacteria</taxon>
        <taxon>Oceanospirillales</taxon>
        <taxon>Halomonadaceae</taxon>
        <taxon>Halomonas</taxon>
    </lineage>
</organism>
<dbReference type="Proteomes" id="UP001500133">
    <property type="component" value="Unassembled WGS sequence"/>
</dbReference>
<dbReference type="Pfam" id="PF05226">
    <property type="entry name" value="CHASE2"/>
    <property type="match status" value="1"/>
</dbReference>
<accession>A0ABP7LK06</accession>
<gene>
    <name evidence="3" type="ORF">GCM10022228_11060</name>
</gene>
<comment type="caution">
    <text evidence="3">The sequence shown here is derived from an EMBL/GenBank/DDBJ whole genome shotgun (WGS) entry which is preliminary data.</text>
</comment>
<keyword evidence="1" id="KW-1133">Transmembrane helix</keyword>
<keyword evidence="1" id="KW-0812">Transmembrane</keyword>
<reference evidence="4" key="1">
    <citation type="journal article" date="2019" name="Int. J. Syst. Evol. Microbiol.">
        <title>The Global Catalogue of Microorganisms (GCM) 10K type strain sequencing project: providing services to taxonomists for standard genome sequencing and annotation.</title>
        <authorList>
            <consortium name="The Broad Institute Genomics Platform"/>
            <consortium name="The Broad Institute Genome Sequencing Center for Infectious Disease"/>
            <person name="Wu L."/>
            <person name="Ma J."/>
        </authorList>
    </citation>
    <scope>NUCLEOTIDE SEQUENCE [LARGE SCALE GENOMIC DNA]</scope>
    <source>
        <strain evidence="4">JCM 16914</strain>
    </source>
</reference>